<evidence type="ECO:0000259" key="7">
    <source>
        <dbReference type="Pfam" id="PF04932"/>
    </source>
</evidence>
<dbReference type="InterPro" id="IPR051533">
    <property type="entry name" value="WaaL-like"/>
</dbReference>
<feature type="region of interest" description="Disordered" evidence="5">
    <location>
        <begin position="249"/>
        <end position="285"/>
    </location>
</feature>
<reference evidence="8 9" key="1">
    <citation type="submission" date="2016-10" db="EMBL/GenBank/DDBJ databases">
        <title>Paenibacillus species isolates.</title>
        <authorList>
            <person name="Beno S.M."/>
        </authorList>
    </citation>
    <scope>NUCLEOTIDE SEQUENCE [LARGE SCALE GENOMIC DNA]</scope>
    <source>
        <strain evidence="8 9">FSL H7-0744</strain>
    </source>
</reference>
<dbReference type="InterPro" id="IPR007016">
    <property type="entry name" value="O-antigen_ligase-rel_domated"/>
</dbReference>
<proteinExistence type="predicted"/>
<gene>
    <name evidence="8" type="ORF">BSK56_25660</name>
</gene>
<feature type="transmembrane region" description="Helical" evidence="6">
    <location>
        <begin position="86"/>
        <end position="106"/>
    </location>
</feature>
<feature type="compositionally biased region" description="Basic and acidic residues" evidence="5">
    <location>
        <begin position="325"/>
        <end position="334"/>
    </location>
</feature>
<feature type="domain" description="O-antigen ligase-related" evidence="7">
    <location>
        <begin position="443"/>
        <end position="564"/>
    </location>
</feature>
<evidence type="ECO:0000256" key="4">
    <source>
        <dbReference type="ARBA" id="ARBA00023136"/>
    </source>
</evidence>
<protein>
    <recommendedName>
        <fullName evidence="7">O-antigen ligase-related domain-containing protein</fullName>
    </recommendedName>
</protein>
<comment type="subcellular location">
    <subcellularLocation>
        <location evidence="1">Membrane</location>
        <topology evidence="1">Multi-pass membrane protein</topology>
    </subcellularLocation>
</comment>
<feature type="transmembrane region" description="Helical" evidence="6">
    <location>
        <begin position="147"/>
        <end position="174"/>
    </location>
</feature>
<keyword evidence="2 6" id="KW-0812">Transmembrane</keyword>
<feature type="transmembrane region" description="Helical" evidence="6">
    <location>
        <begin position="722"/>
        <end position="743"/>
    </location>
</feature>
<feature type="transmembrane region" description="Helical" evidence="6">
    <location>
        <begin position="469"/>
        <end position="490"/>
    </location>
</feature>
<feature type="transmembrane region" description="Helical" evidence="6">
    <location>
        <begin position="404"/>
        <end position="423"/>
    </location>
</feature>
<sequence length="941" mass="101228">MHSGMAERRLVAAMVFVGAGLVLAAVTAGVLLRGLFFAGEMYPFLMVWYVICAVFLGLWLAAAGLRGPSASLLSIYGNSRANRSAAALLLICPLAILALYGIHWHRGSLSAQGNLNELLRWGLYASFAFCAYYCAGHRWGARFLNAVWSLLGMFISISALLAVCGGLNLPFAIAYSTSPEVSATGARLGGLLEYPNAFGTVMAVFLLERLFALAVCRGAAETDKKRGKVQGQDDGIAVRGAPVLHKEAYAGLGNTQGERETRCESEDGRISSSRGRAYGDEMREEQHVSEGARTRCWFGRSYTEVEREERCETEEGRTRSSRGRAYGEVEQEKWREEGEQTLASTVAFAEQEHGEPAAISNAKLLLRMLPLFPYAAALLLSESRGAWLAAACASAAVLLWKRRLLAPLLTAGAAPLAAAALLYRQLARAGLAVEPLPGLLLLAGLWAGALLAGLWLYRRSNSAAGGGRAAMLVLAAAGWTAAGTAVLVQVSERITGPSMTVAARGLYYRDAWKLAAEAPWLGRGGETWRYSYLAAQSRPYVGSQVHSGYLDFLLNLGIVGLAAVLFLLLAAGWVVGAAAPRLLPSLLVIALHGAVDFDWSYGLTWLLLFLLPALAFAEVRQEADNSSGTTAVKAAPGIAVIPSADRIPSNAAVNERVTVSESGTMASFSAVTTGPDAFIQALDFLPAAAHANSPGTKRFPRLLSRAQRLGLRLCHFVLKRRVRAATAAVCTGCLCLVLSLLSFQLMKGAELHRGAAREPDPARRIALLRQSLEWNPREPRAVVNLSRLLPDREAKDLLTGSLAYAPEDASVQWEIAERSMNGSNPGEALHWIRRSLMADVYNTAKRVKAIDGMLDMSQRRLTAGDRAGGTASAAAGLDLLHQFRLQADSECRKGQQHNDRRFGFTAEAEALELRLKKVLAAAHSPEAEERRVSVQTPTAAY</sequence>
<feature type="transmembrane region" description="Helical" evidence="6">
    <location>
        <begin position="435"/>
        <end position="457"/>
    </location>
</feature>
<dbReference type="Proteomes" id="UP000187412">
    <property type="component" value="Unassembled WGS sequence"/>
</dbReference>
<dbReference type="Pfam" id="PF04932">
    <property type="entry name" value="Wzy_C"/>
    <property type="match status" value="1"/>
</dbReference>
<dbReference type="PANTHER" id="PTHR37422:SF23">
    <property type="entry name" value="TEICHURONIC ACID BIOSYNTHESIS PROTEIN TUAE"/>
    <property type="match status" value="1"/>
</dbReference>
<keyword evidence="3 6" id="KW-1133">Transmembrane helix</keyword>
<feature type="transmembrane region" description="Helical" evidence="6">
    <location>
        <begin position="552"/>
        <end position="579"/>
    </location>
</feature>
<evidence type="ECO:0000313" key="9">
    <source>
        <dbReference type="Proteomes" id="UP000187412"/>
    </source>
</evidence>
<dbReference type="PANTHER" id="PTHR37422">
    <property type="entry name" value="TEICHURONIC ACID BIOSYNTHESIS PROTEIN TUAE"/>
    <property type="match status" value="1"/>
</dbReference>
<evidence type="ECO:0000256" key="3">
    <source>
        <dbReference type="ARBA" id="ARBA00022989"/>
    </source>
</evidence>
<feature type="transmembrane region" description="Helical" evidence="6">
    <location>
        <begin position="194"/>
        <end position="216"/>
    </location>
</feature>
<evidence type="ECO:0000256" key="2">
    <source>
        <dbReference type="ARBA" id="ARBA00022692"/>
    </source>
</evidence>
<feature type="transmembrane region" description="Helical" evidence="6">
    <location>
        <begin position="12"/>
        <end position="36"/>
    </location>
</feature>
<dbReference type="EMBL" id="MPTB01000040">
    <property type="protein sequence ID" value="OMD42414.1"/>
    <property type="molecule type" value="Genomic_DNA"/>
</dbReference>
<accession>A0ABX3H0N2</accession>
<comment type="caution">
    <text evidence="8">The sequence shown here is derived from an EMBL/GenBank/DDBJ whole genome shotgun (WGS) entry which is preliminary data.</text>
</comment>
<keyword evidence="9" id="KW-1185">Reference proteome</keyword>
<evidence type="ECO:0000256" key="6">
    <source>
        <dbReference type="SAM" id="Phobius"/>
    </source>
</evidence>
<feature type="transmembrane region" description="Helical" evidence="6">
    <location>
        <begin position="42"/>
        <end position="65"/>
    </location>
</feature>
<name>A0ABX3H0N2_PAEBO</name>
<evidence type="ECO:0000256" key="1">
    <source>
        <dbReference type="ARBA" id="ARBA00004141"/>
    </source>
</evidence>
<feature type="compositionally biased region" description="Basic and acidic residues" evidence="5">
    <location>
        <begin position="257"/>
        <end position="269"/>
    </location>
</feature>
<dbReference type="RefSeq" id="WP_076113343.1">
    <property type="nucleotide sequence ID" value="NZ_MPTB01000040.1"/>
</dbReference>
<organism evidence="8 9">
    <name type="scientific">Paenibacillus borealis</name>
    <dbReference type="NCBI Taxonomy" id="160799"/>
    <lineage>
        <taxon>Bacteria</taxon>
        <taxon>Bacillati</taxon>
        <taxon>Bacillota</taxon>
        <taxon>Bacilli</taxon>
        <taxon>Bacillales</taxon>
        <taxon>Paenibacillaceae</taxon>
        <taxon>Paenibacillus</taxon>
    </lineage>
</organism>
<evidence type="ECO:0000256" key="5">
    <source>
        <dbReference type="SAM" id="MobiDB-lite"/>
    </source>
</evidence>
<feature type="region of interest" description="Disordered" evidence="5">
    <location>
        <begin position="311"/>
        <end position="334"/>
    </location>
</feature>
<evidence type="ECO:0000313" key="8">
    <source>
        <dbReference type="EMBL" id="OMD42414.1"/>
    </source>
</evidence>
<feature type="transmembrane region" description="Helical" evidence="6">
    <location>
        <begin position="118"/>
        <end position="135"/>
    </location>
</feature>
<keyword evidence="4 6" id="KW-0472">Membrane</keyword>